<evidence type="ECO:0000313" key="2">
    <source>
        <dbReference type="Proteomes" id="UP000053732"/>
    </source>
</evidence>
<dbReference type="AlphaFoldDB" id="A0A0G4PWJ5"/>
<reference evidence="1 2" key="1">
    <citation type="journal article" date="2014" name="Nat. Commun.">
        <title>Multiple recent horizontal transfers of a large genomic region in cheese making fungi.</title>
        <authorList>
            <person name="Cheeseman K."/>
            <person name="Ropars J."/>
            <person name="Renault P."/>
            <person name="Dupont J."/>
            <person name="Gouzy J."/>
            <person name="Branca A."/>
            <person name="Abraham A.L."/>
            <person name="Ceppi M."/>
            <person name="Conseiller E."/>
            <person name="Debuchy R."/>
            <person name="Malagnac F."/>
            <person name="Goarin A."/>
            <person name="Silar P."/>
            <person name="Lacoste S."/>
            <person name="Sallet E."/>
            <person name="Bensimon A."/>
            <person name="Giraud T."/>
            <person name="Brygoo Y."/>
        </authorList>
    </citation>
    <scope>NUCLEOTIDE SEQUENCE [LARGE SCALE GENOMIC DNA]</scope>
    <source>
        <strain evidence="2">FM 013</strain>
    </source>
</reference>
<organism evidence="1 2">
    <name type="scientific">Penicillium camemberti (strain FM 013)</name>
    <dbReference type="NCBI Taxonomy" id="1429867"/>
    <lineage>
        <taxon>Eukaryota</taxon>
        <taxon>Fungi</taxon>
        <taxon>Dikarya</taxon>
        <taxon>Ascomycota</taxon>
        <taxon>Pezizomycotina</taxon>
        <taxon>Eurotiomycetes</taxon>
        <taxon>Eurotiomycetidae</taxon>
        <taxon>Eurotiales</taxon>
        <taxon>Aspergillaceae</taxon>
        <taxon>Penicillium</taxon>
    </lineage>
</organism>
<name>A0A0G4PWJ5_PENC3</name>
<protein>
    <submittedName>
        <fullName evidence="1">Str. FM013</fullName>
    </submittedName>
</protein>
<sequence length="95" mass="10879">MTIPVPSPLRQFVAAPHWPSPTTVAVCTPIGTYRRQYMTGAMTARTETTRDPVARAQSVPPCWDEVIIQEIYEEWGVPDPQRLRGLFKSRRIRQI</sequence>
<proteinExistence type="predicted"/>
<evidence type="ECO:0000313" key="1">
    <source>
        <dbReference type="EMBL" id="CRL30780.1"/>
    </source>
</evidence>
<keyword evidence="2" id="KW-1185">Reference proteome</keyword>
<dbReference type="EMBL" id="HG793192">
    <property type="protein sequence ID" value="CRL30780.1"/>
    <property type="molecule type" value="Genomic_DNA"/>
</dbReference>
<dbReference type="Proteomes" id="UP000053732">
    <property type="component" value="Unassembled WGS sequence"/>
</dbReference>
<accession>A0A0G4PWJ5</accession>
<gene>
    <name evidence="1" type="ORF">PCAMFM013_S059g000021</name>
</gene>